<evidence type="ECO:0000256" key="6">
    <source>
        <dbReference type="ARBA" id="ARBA00023065"/>
    </source>
</evidence>
<keyword evidence="5 10" id="KW-1133">Transmembrane helix</keyword>
<evidence type="ECO:0000256" key="7">
    <source>
        <dbReference type="ARBA" id="ARBA00023136"/>
    </source>
</evidence>
<keyword evidence="12" id="KW-1185">Reference proteome</keyword>
<keyword evidence="8" id="KW-0407">Ion channel</keyword>
<comment type="similarity">
    <text evidence="2">Belongs to the aromatic acid exporter (TC 2.A.85) family.</text>
</comment>
<evidence type="ECO:0000256" key="9">
    <source>
        <dbReference type="SAM" id="Coils"/>
    </source>
</evidence>
<evidence type="ECO:0000256" key="3">
    <source>
        <dbReference type="ARBA" id="ARBA00022448"/>
    </source>
</evidence>
<evidence type="ECO:0000256" key="5">
    <source>
        <dbReference type="ARBA" id="ARBA00022989"/>
    </source>
</evidence>
<keyword evidence="9" id="KW-0175">Coiled coil</keyword>
<feature type="transmembrane region" description="Helical" evidence="10">
    <location>
        <begin position="144"/>
        <end position="163"/>
    </location>
</feature>
<feature type="transmembrane region" description="Helical" evidence="10">
    <location>
        <begin position="175"/>
        <end position="195"/>
    </location>
</feature>
<evidence type="ECO:0000256" key="8">
    <source>
        <dbReference type="ARBA" id="ARBA00023303"/>
    </source>
</evidence>
<dbReference type="PANTHER" id="PTHR31086">
    <property type="entry name" value="ALUMINUM-ACTIVATED MALATE TRANSPORTER 10"/>
    <property type="match status" value="1"/>
</dbReference>
<evidence type="ECO:0000313" key="12">
    <source>
        <dbReference type="Proteomes" id="UP000734854"/>
    </source>
</evidence>
<keyword evidence="4 10" id="KW-0812">Transmembrane</keyword>
<proteinExistence type="inferred from homology"/>
<keyword evidence="7 10" id="KW-0472">Membrane</keyword>
<evidence type="ECO:0008006" key="13">
    <source>
        <dbReference type="Google" id="ProtNLM"/>
    </source>
</evidence>
<dbReference type="GO" id="GO:0016020">
    <property type="term" value="C:membrane"/>
    <property type="evidence" value="ECO:0007669"/>
    <property type="project" value="UniProtKB-SubCell"/>
</dbReference>
<evidence type="ECO:0000256" key="4">
    <source>
        <dbReference type="ARBA" id="ARBA00022692"/>
    </source>
</evidence>
<dbReference type="GO" id="GO:0034220">
    <property type="term" value="P:monoatomic ion transmembrane transport"/>
    <property type="evidence" value="ECO:0007669"/>
    <property type="project" value="UniProtKB-KW"/>
</dbReference>
<feature type="transmembrane region" description="Helical" evidence="10">
    <location>
        <begin position="95"/>
        <end position="114"/>
    </location>
</feature>
<evidence type="ECO:0000256" key="1">
    <source>
        <dbReference type="ARBA" id="ARBA00004141"/>
    </source>
</evidence>
<keyword evidence="3" id="KW-0813">Transport</keyword>
<comment type="subcellular location">
    <subcellularLocation>
        <location evidence="1">Membrane</location>
        <topology evidence="1">Multi-pass membrane protein</topology>
    </subcellularLocation>
</comment>
<feature type="coiled-coil region" evidence="9">
    <location>
        <begin position="205"/>
        <end position="239"/>
    </location>
</feature>
<comment type="caution">
    <text evidence="11">The sequence shown here is derived from an EMBL/GenBank/DDBJ whole genome shotgun (WGS) entry which is preliminary data.</text>
</comment>
<reference evidence="11 12" key="1">
    <citation type="submission" date="2020-08" db="EMBL/GenBank/DDBJ databases">
        <title>Plant Genome Project.</title>
        <authorList>
            <person name="Zhang R.-G."/>
        </authorList>
    </citation>
    <scope>NUCLEOTIDE SEQUENCE [LARGE SCALE GENOMIC DNA]</scope>
    <source>
        <tissue evidence="11">Rhizome</tissue>
    </source>
</reference>
<evidence type="ECO:0000313" key="11">
    <source>
        <dbReference type="EMBL" id="KAG6525846.1"/>
    </source>
</evidence>
<dbReference type="GO" id="GO:0015743">
    <property type="term" value="P:malate transport"/>
    <property type="evidence" value="ECO:0007669"/>
    <property type="project" value="InterPro"/>
</dbReference>
<dbReference type="AlphaFoldDB" id="A0A8J5HDG9"/>
<dbReference type="InterPro" id="IPR020966">
    <property type="entry name" value="ALMT"/>
</dbReference>
<name>A0A8J5HDG9_ZINOF</name>
<protein>
    <recommendedName>
        <fullName evidence="13">Aluminum-activated malate transporter</fullName>
    </recommendedName>
</protein>
<accession>A0A8J5HDG9</accession>
<dbReference type="EMBL" id="JACMSC010000004">
    <property type="protein sequence ID" value="KAG6525846.1"/>
    <property type="molecule type" value="Genomic_DNA"/>
</dbReference>
<sequence>MAGEKEASRRGLDLEWQVTVSGAAGSSVKTEAQSPLAVLWVCNLVSGLRLKAWSLGRRVWQIGADDPRKVIHGMKVGLALVLTSVFYYTRPLYDGVGGTAMWAVMTVVVVFEYTVVEYRRLHVWTASAATFFRFIPTLKARFDYGLMIFILTFNLVAVSGYRVDQLLALAQWRFCTITLGFCICLTVCTVVRPVWAGEELHCLTTRNMEKLAESLQESVAEYLKEEQEEEEEEDSEECKHNCSSQKLQGFKCVLNSKASEDSLANLARWEPPHGCFSYGHPWRQYLKIGAAMRHCAYCIESLTNCCISSENLELPDSVRSHLADAYLKLSSDSAKVLKELAGSFKSMRKPSSVDYLVKDMKNTADELQTALSSVPQEATVLIMETLPLITVASLLIEISKRVEGVAVATKGVTGLSCFRPSDGDDELKVLNKVVPAMA</sequence>
<organism evidence="11 12">
    <name type="scientific">Zingiber officinale</name>
    <name type="common">Ginger</name>
    <name type="synonym">Amomum zingiber</name>
    <dbReference type="NCBI Taxonomy" id="94328"/>
    <lineage>
        <taxon>Eukaryota</taxon>
        <taxon>Viridiplantae</taxon>
        <taxon>Streptophyta</taxon>
        <taxon>Embryophyta</taxon>
        <taxon>Tracheophyta</taxon>
        <taxon>Spermatophyta</taxon>
        <taxon>Magnoliopsida</taxon>
        <taxon>Liliopsida</taxon>
        <taxon>Zingiberales</taxon>
        <taxon>Zingiberaceae</taxon>
        <taxon>Zingiber</taxon>
    </lineage>
</organism>
<gene>
    <name evidence="11" type="ORF">ZIOFF_015817</name>
</gene>
<keyword evidence="6" id="KW-0406">Ion transport</keyword>
<evidence type="ECO:0000256" key="10">
    <source>
        <dbReference type="SAM" id="Phobius"/>
    </source>
</evidence>
<evidence type="ECO:0000256" key="2">
    <source>
        <dbReference type="ARBA" id="ARBA00007079"/>
    </source>
</evidence>
<dbReference type="Pfam" id="PF11744">
    <property type="entry name" value="ALMT"/>
    <property type="match status" value="2"/>
</dbReference>
<dbReference type="Proteomes" id="UP000734854">
    <property type="component" value="Unassembled WGS sequence"/>
</dbReference>